<dbReference type="EMBL" id="VBOU01000086">
    <property type="protein sequence ID" value="TMQ53404.1"/>
    <property type="molecule type" value="Genomic_DNA"/>
</dbReference>
<comment type="function">
    <text evidence="12">Represses a number of genes involved in the response to DNA damage (SOS response), including recA and lexA. In the presence of single-stranded DNA, RecA interacts with LexA causing an autocatalytic cleavage which disrupts the DNA-binding part of LexA, leading to derepression of the SOS regulon and eventually DNA repair.</text>
</comment>
<keyword evidence="9 12" id="KW-0804">Transcription</keyword>
<dbReference type="GO" id="GO:0006508">
    <property type="term" value="P:proteolysis"/>
    <property type="evidence" value="ECO:0007669"/>
    <property type="project" value="InterPro"/>
</dbReference>
<dbReference type="Gene3D" id="2.10.109.10">
    <property type="entry name" value="Umud Fragment, subunit A"/>
    <property type="match status" value="1"/>
</dbReference>
<evidence type="ECO:0000256" key="7">
    <source>
        <dbReference type="ARBA" id="ARBA00023015"/>
    </source>
</evidence>
<evidence type="ECO:0000256" key="9">
    <source>
        <dbReference type="ARBA" id="ARBA00023163"/>
    </source>
</evidence>
<feature type="DNA-binding region" description="H-T-H motif" evidence="12">
    <location>
        <begin position="58"/>
        <end position="78"/>
    </location>
</feature>
<gene>
    <name evidence="12 16" type="primary">lexA</name>
    <name evidence="16" type="ORF">E6K74_09355</name>
</gene>
<organism evidence="16 17">
    <name type="scientific">Eiseniibacteriota bacterium</name>
    <dbReference type="NCBI Taxonomy" id="2212470"/>
    <lineage>
        <taxon>Bacteria</taxon>
        <taxon>Candidatus Eiseniibacteriota</taxon>
    </lineage>
</organism>
<name>A0A538SPV1_UNCEI</name>
<comment type="subunit">
    <text evidence="12">Homodimer.</text>
</comment>
<dbReference type="GO" id="GO:0006281">
    <property type="term" value="P:DNA repair"/>
    <property type="evidence" value="ECO:0007669"/>
    <property type="project" value="UniProtKB-UniRule"/>
</dbReference>
<dbReference type="PRINTS" id="PR00726">
    <property type="entry name" value="LEXASERPTASE"/>
</dbReference>
<dbReference type="InterPro" id="IPR036286">
    <property type="entry name" value="LexA/Signal_pep-like_sf"/>
</dbReference>
<evidence type="ECO:0000256" key="6">
    <source>
        <dbReference type="ARBA" id="ARBA00022813"/>
    </source>
</evidence>
<dbReference type="Pfam" id="PF00717">
    <property type="entry name" value="Peptidase_S24"/>
    <property type="match status" value="1"/>
</dbReference>
<dbReference type="InterPro" id="IPR050077">
    <property type="entry name" value="LexA_repressor"/>
</dbReference>
<evidence type="ECO:0000256" key="2">
    <source>
        <dbReference type="ARBA" id="ARBA00022491"/>
    </source>
</evidence>
<keyword evidence="4 12" id="KW-0227">DNA damage</keyword>
<feature type="domain" description="Peptidase S24/S26A/S26B/S26C" evidence="14">
    <location>
        <begin position="130"/>
        <end position="246"/>
    </location>
</feature>
<evidence type="ECO:0000256" key="8">
    <source>
        <dbReference type="ARBA" id="ARBA00023125"/>
    </source>
</evidence>
<dbReference type="GO" id="GO:0006260">
    <property type="term" value="P:DNA replication"/>
    <property type="evidence" value="ECO:0007669"/>
    <property type="project" value="UniProtKB-UniRule"/>
</dbReference>
<dbReference type="InterPro" id="IPR015927">
    <property type="entry name" value="Peptidase_S24_S26A/B/C"/>
</dbReference>
<dbReference type="Proteomes" id="UP000319829">
    <property type="component" value="Unassembled WGS sequence"/>
</dbReference>
<keyword evidence="7 12" id="KW-0805">Transcription regulation</keyword>
<evidence type="ECO:0000256" key="12">
    <source>
        <dbReference type="HAMAP-Rule" id="MF_00015"/>
    </source>
</evidence>
<dbReference type="SUPFAM" id="SSF46785">
    <property type="entry name" value="Winged helix' DNA-binding domain"/>
    <property type="match status" value="1"/>
</dbReference>
<dbReference type="InterPro" id="IPR006199">
    <property type="entry name" value="LexA_DNA-bd_dom"/>
</dbReference>
<dbReference type="InterPro" id="IPR006197">
    <property type="entry name" value="Peptidase_S24_LexA"/>
</dbReference>
<feature type="active site" description="For autocatalytic cleavage activity" evidence="12">
    <location>
        <position position="209"/>
    </location>
</feature>
<feature type="site" description="Cleavage; by autolysis" evidence="12">
    <location>
        <begin position="137"/>
        <end position="138"/>
    </location>
</feature>
<reference evidence="16 17" key="1">
    <citation type="journal article" date="2019" name="Nat. Microbiol.">
        <title>Mediterranean grassland soil C-N compound turnover is dependent on rainfall and depth, and is mediated by genomically divergent microorganisms.</title>
        <authorList>
            <person name="Diamond S."/>
            <person name="Andeer P.F."/>
            <person name="Li Z."/>
            <person name="Crits-Christoph A."/>
            <person name="Burstein D."/>
            <person name="Anantharaman K."/>
            <person name="Lane K.R."/>
            <person name="Thomas B.C."/>
            <person name="Pan C."/>
            <person name="Northen T.R."/>
            <person name="Banfield J.F."/>
        </authorList>
    </citation>
    <scope>NUCLEOTIDE SEQUENCE [LARGE SCALE GENOMIC DNA]</scope>
    <source>
        <strain evidence="16">WS_4</strain>
    </source>
</reference>
<dbReference type="NCBIfam" id="TIGR00498">
    <property type="entry name" value="lexA"/>
    <property type="match status" value="1"/>
</dbReference>
<evidence type="ECO:0000256" key="5">
    <source>
        <dbReference type="ARBA" id="ARBA00022801"/>
    </source>
</evidence>
<keyword evidence="11 12" id="KW-0742">SOS response</keyword>
<dbReference type="GO" id="GO:0004252">
    <property type="term" value="F:serine-type endopeptidase activity"/>
    <property type="evidence" value="ECO:0007669"/>
    <property type="project" value="UniProtKB-UniRule"/>
</dbReference>
<comment type="similarity">
    <text evidence="1 12 13">Belongs to the peptidase S24 family.</text>
</comment>
<keyword evidence="5 12" id="KW-0378">Hydrolase</keyword>
<dbReference type="CDD" id="cd06529">
    <property type="entry name" value="S24_LexA-like"/>
    <property type="match status" value="1"/>
</dbReference>
<comment type="caution">
    <text evidence="16">The sequence shown here is derived from an EMBL/GenBank/DDBJ whole genome shotgun (WGS) entry which is preliminary data.</text>
</comment>
<accession>A0A538SPV1</accession>
<dbReference type="Gene3D" id="1.10.10.10">
    <property type="entry name" value="Winged helix-like DNA-binding domain superfamily/Winged helix DNA-binding domain"/>
    <property type="match status" value="1"/>
</dbReference>
<evidence type="ECO:0000259" key="15">
    <source>
        <dbReference type="Pfam" id="PF01726"/>
    </source>
</evidence>
<dbReference type="EC" id="3.4.21.88" evidence="12"/>
<evidence type="ECO:0000256" key="4">
    <source>
        <dbReference type="ARBA" id="ARBA00022763"/>
    </source>
</evidence>
<dbReference type="AlphaFoldDB" id="A0A538SPV1"/>
<sequence length="253" mass="27384">MCTILCVMSKPNPPKTPGGARKRKPKRFAAIDVGADREQAVLDMIAGSLREQGRPPTIREIGVAFGIASTNGVRYYLDRLERAGKIHRDRWTSRGIGLKAIPGGAAARASIPAVRPIPEHSTPRNAIEIPLLGRVAAGAPILAEENVEDVLIVDGAFVRPGKHFALRVRGDSMKNAGILDGDIAIVHHDAPVKSGEIAVVVIGEEATVKRFFPRRDKLLLIPENEDYEPIEVRPSDPDVRVAGKVVGVFRRLG</sequence>
<dbReference type="FunFam" id="2.10.109.10:FF:000001">
    <property type="entry name" value="LexA repressor"/>
    <property type="match status" value="1"/>
</dbReference>
<protein>
    <recommendedName>
        <fullName evidence="12">LexA repressor</fullName>
        <ecNumber evidence="12">3.4.21.88</ecNumber>
    </recommendedName>
</protein>
<dbReference type="GO" id="GO:0045892">
    <property type="term" value="P:negative regulation of DNA-templated transcription"/>
    <property type="evidence" value="ECO:0007669"/>
    <property type="project" value="UniProtKB-UniRule"/>
</dbReference>
<keyword evidence="8 12" id="KW-0238">DNA-binding</keyword>
<dbReference type="InterPro" id="IPR039418">
    <property type="entry name" value="LexA-like"/>
</dbReference>
<dbReference type="SUPFAM" id="SSF51306">
    <property type="entry name" value="LexA/Signal peptidase"/>
    <property type="match status" value="1"/>
</dbReference>
<proteinExistence type="inferred from homology"/>
<evidence type="ECO:0000256" key="10">
    <source>
        <dbReference type="ARBA" id="ARBA00023204"/>
    </source>
</evidence>
<evidence type="ECO:0000256" key="11">
    <source>
        <dbReference type="ARBA" id="ARBA00023236"/>
    </source>
</evidence>
<evidence type="ECO:0000313" key="17">
    <source>
        <dbReference type="Proteomes" id="UP000319829"/>
    </source>
</evidence>
<dbReference type="HAMAP" id="MF_00015">
    <property type="entry name" value="LexA"/>
    <property type="match status" value="1"/>
</dbReference>
<evidence type="ECO:0000256" key="3">
    <source>
        <dbReference type="ARBA" id="ARBA00022705"/>
    </source>
</evidence>
<dbReference type="InterPro" id="IPR036390">
    <property type="entry name" value="WH_DNA-bd_sf"/>
</dbReference>
<evidence type="ECO:0000259" key="14">
    <source>
        <dbReference type="Pfam" id="PF00717"/>
    </source>
</evidence>
<dbReference type="InterPro" id="IPR006200">
    <property type="entry name" value="LexA"/>
</dbReference>
<keyword evidence="3 12" id="KW-0235">DNA replication</keyword>
<evidence type="ECO:0000256" key="13">
    <source>
        <dbReference type="RuleBase" id="RU003991"/>
    </source>
</evidence>
<evidence type="ECO:0000313" key="16">
    <source>
        <dbReference type="EMBL" id="TMQ53404.1"/>
    </source>
</evidence>
<dbReference type="GO" id="GO:0009432">
    <property type="term" value="P:SOS response"/>
    <property type="evidence" value="ECO:0007669"/>
    <property type="project" value="UniProtKB-UniRule"/>
</dbReference>
<evidence type="ECO:0000256" key="1">
    <source>
        <dbReference type="ARBA" id="ARBA00007484"/>
    </source>
</evidence>
<dbReference type="PANTHER" id="PTHR33516:SF2">
    <property type="entry name" value="LEXA REPRESSOR-RELATED"/>
    <property type="match status" value="1"/>
</dbReference>
<keyword evidence="10 12" id="KW-0234">DNA repair</keyword>
<dbReference type="InterPro" id="IPR036388">
    <property type="entry name" value="WH-like_DNA-bd_sf"/>
</dbReference>
<feature type="domain" description="LexA repressor DNA-binding" evidence="15">
    <location>
        <begin position="36"/>
        <end position="95"/>
    </location>
</feature>
<dbReference type="Pfam" id="PF01726">
    <property type="entry name" value="LexA_DNA_bind"/>
    <property type="match status" value="1"/>
</dbReference>
<comment type="catalytic activity">
    <reaction evidence="12">
        <text>Hydrolysis of Ala-|-Gly bond in repressor LexA.</text>
        <dbReference type="EC" id="3.4.21.88"/>
    </reaction>
</comment>
<dbReference type="GO" id="GO:0003677">
    <property type="term" value="F:DNA binding"/>
    <property type="evidence" value="ECO:0007669"/>
    <property type="project" value="UniProtKB-UniRule"/>
</dbReference>
<dbReference type="PANTHER" id="PTHR33516">
    <property type="entry name" value="LEXA REPRESSOR"/>
    <property type="match status" value="1"/>
</dbReference>
<keyword evidence="6 12" id="KW-0068">Autocatalytic cleavage</keyword>
<keyword evidence="2 12" id="KW-0678">Repressor</keyword>
<feature type="active site" description="For autocatalytic cleavage activity" evidence="12">
    <location>
        <position position="172"/>
    </location>
</feature>